<dbReference type="GO" id="GO:0035498">
    <property type="term" value="P:carnosine metabolic process"/>
    <property type="evidence" value="ECO:0007669"/>
    <property type="project" value="TreeGrafter"/>
</dbReference>
<evidence type="ECO:0000256" key="7">
    <source>
        <dbReference type="ARBA" id="ARBA00022603"/>
    </source>
</evidence>
<keyword evidence="7" id="KW-0489">Methyltransferase</keyword>
<evidence type="ECO:0000256" key="3">
    <source>
        <dbReference type="ARBA" id="ARBA00010086"/>
    </source>
</evidence>
<evidence type="ECO:0000256" key="6">
    <source>
        <dbReference type="ARBA" id="ARBA00022490"/>
    </source>
</evidence>
<reference evidence="13" key="1">
    <citation type="journal article" date="2023" name="Mol. Biol. Evol.">
        <title>Third-Generation Sequencing Reveals the Adaptive Role of the Epigenome in Three Deep-Sea Polychaetes.</title>
        <authorList>
            <person name="Perez M."/>
            <person name="Aroh O."/>
            <person name="Sun Y."/>
            <person name="Lan Y."/>
            <person name="Juniper S.K."/>
            <person name="Young C.R."/>
            <person name="Angers B."/>
            <person name="Qian P.Y."/>
        </authorList>
    </citation>
    <scope>NUCLEOTIDE SEQUENCE</scope>
    <source>
        <strain evidence="13">R07B-5</strain>
    </source>
</reference>
<sequence>MSLSDSNHVHDEKREQQNHTSTDQEDIEEQERAHFQRVINALRFYRTHSVKRLLQSEKYFSELPAHHRKLLPNFQEHLRNVKTAIEQNAEIIQLIVSNTDHMFENKDHGPAKDGVTQPAGEFYMDKVKSTIKQFVRDWSEEGKEERNACYQPIISEILERFPLDSCQASEVSVLVPGAGLGRLAFEIACLGYTCEGNEFSLFMLFASNFVLNKCKDTDIYTLYPWVHQWCNNLSWSDQVHSVTFPDINPSALSPTANFSMAAGDFLEVYTDPERWDCVATVFFLDTAHNIIAYIETIWHILKPGGYWINLGPLLYHFADMSNESSVELSYEEVRKIITKFNFDIVKEVTHMRASYTQNPRSMLRYEYDCVFFVAQKALEPR</sequence>
<evidence type="ECO:0000256" key="5">
    <source>
        <dbReference type="ARBA" id="ARBA00015448"/>
    </source>
</evidence>
<dbReference type="GO" id="GO:0005829">
    <property type="term" value="C:cytosol"/>
    <property type="evidence" value="ECO:0007669"/>
    <property type="project" value="UniProtKB-SubCell"/>
</dbReference>
<proteinExistence type="inferred from homology"/>
<evidence type="ECO:0000256" key="4">
    <source>
        <dbReference type="ARBA" id="ARBA00012003"/>
    </source>
</evidence>
<keyword evidence="6" id="KW-0963">Cytoplasm</keyword>
<dbReference type="EC" id="2.1.1.22" evidence="4"/>
<evidence type="ECO:0000313" key="14">
    <source>
        <dbReference type="Proteomes" id="UP001209878"/>
    </source>
</evidence>
<keyword evidence="8" id="KW-0808">Transferase</keyword>
<evidence type="ECO:0000313" key="13">
    <source>
        <dbReference type="EMBL" id="KAK2187506.1"/>
    </source>
</evidence>
<evidence type="ECO:0000256" key="9">
    <source>
        <dbReference type="ARBA" id="ARBA00022691"/>
    </source>
</evidence>
<comment type="subcellular location">
    <subcellularLocation>
        <location evidence="2">Cytoplasm</location>
        <location evidence="2">Cytosol</location>
    </subcellularLocation>
    <subcellularLocation>
        <location evidence="1">Nucleus</location>
    </subcellularLocation>
</comment>
<dbReference type="InterPro" id="IPR012901">
    <property type="entry name" value="CARME"/>
</dbReference>
<organism evidence="13 14">
    <name type="scientific">Ridgeia piscesae</name>
    <name type="common">Tubeworm</name>
    <dbReference type="NCBI Taxonomy" id="27915"/>
    <lineage>
        <taxon>Eukaryota</taxon>
        <taxon>Metazoa</taxon>
        <taxon>Spiralia</taxon>
        <taxon>Lophotrochozoa</taxon>
        <taxon>Annelida</taxon>
        <taxon>Polychaeta</taxon>
        <taxon>Sedentaria</taxon>
        <taxon>Canalipalpata</taxon>
        <taxon>Sabellida</taxon>
        <taxon>Siboglinidae</taxon>
        <taxon>Ridgeia</taxon>
    </lineage>
</organism>
<dbReference type="Pfam" id="PF07942">
    <property type="entry name" value="CARME"/>
    <property type="match status" value="1"/>
</dbReference>
<comment type="caution">
    <text evidence="13">The sequence shown here is derived from an EMBL/GenBank/DDBJ whole genome shotgun (WGS) entry which is preliminary data.</text>
</comment>
<dbReference type="InterPro" id="IPR029063">
    <property type="entry name" value="SAM-dependent_MTases_sf"/>
</dbReference>
<keyword evidence="10" id="KW-0539">Nucleus</keyword>
<dbReference type="Gene3D" id="3.40.50.150">
    <property type="entry name" value="Vaccinia Virus protein VP39"/>
    <property type="match status" value="1"/>
</dbReference>
<dbReference type="FunFam" id="3.40.50.150:FF:000094">
    <property type="entry name" value="Carnosine N-methyltransferase 1"/>
    <property type="match status" value="1"/>
</dbReference>
<protein>
    <recommendedName>
        <fullName evidence="5">Carnosine N-methyltransferase</fullName>
        <ecNumber evidence="4">2.1.1.22</ecNumber>
    </recommendedName>
</protein>
<dbReference type="GO" id="GO:0030735">
    <property type="term" value="F:carnosine N-methyltransferase activity"/>
    <property type="evidence" value="ECO:0007669"/>
    <property type="project" value="UniProtKB-EC"/>
</dbReference>
<evidence type="ECO:0000256" key="10">
    <source>
        <dbReference type="ARBA" id="ARBA00023242"/>
    </source>
</evidence>
<dbReference type="EMBL" id="JAODUO010000163">
    <property type="protein sequence ID" value="KAK2187506.1"/>
    <property type="molecule type" value="Genomic_DNA"/>
</dbReference>
<evidence type="ECO:0000256" key="8">
    <source>
        <dbReference type="ARBA" id="ARBA00022679"/>
    </source>
</evidence>
<comment type="function">
    <text evidence="11">N-methyltransferase that catalyzes the formation of anserine (beta-alanyl-N(Pi)-methyl-L-histidine) from carnosine. Anserine, a methylated derivative of carnosine (beta-alanyl-L-histidine), is an abundant constituent of vertebrate skeletal muscles. Also methylates other L-histidine-containing di- and tripeptides such as Gly-Gly-His, Gly-His and homocarnosine (GABA-His).</text>
</comment>
<keyword evidence="14" id="KW-1185">Reference proteome</keyword>
<evidence type="ECO:0000256" key="11">
    <source>
        <dbReference type="ARBA" id="ARBA00054322"/>
    </source>
</evidence>
<comment type="similarity">
    <text evidence="3">Belongs to the carnosine N-methyltransferase family.</text>
</comment>
<dbReference type="GO" id="GO:0032259">
    <property type="term" value="P:methylation"/>
    <property type="evidence" value="ECO:0007669"/>
    <property type="project" value="UniProtKB-KW"/>
</dbReference>
<feature type="region of interest" description="Disordered" evidence="12">
    <location>
        <begin position="1"/>
        <end position="30"/>
    </location>
</feature>
<dbReference type="SMART" id="SM01296">
    <property type="entry name" value="N2227"/>
    <property type="match status" value="1"/>
</dbReference>
<name>A0AAD9UFJ2_RIDPI</name>
<gene>
    <name evidence="13" type="ORF">NP493_163g02022</name>
</gene>
<dbReference type="PANTHER" id="PTHR12303">
    <property type="entry name" value="CARNOSINE N-METHYLTRANSFERASE"/>
    <property type="match status" value="1"/>
</dbReference>
<accession>A0AAD9UFJ2</accession>
<feature type="compositionally biased region" description="Basic and acidic residues" evidence="12">
    <location>
        <begin position="7"/>
        <end position="17"/>
    </location>
</feature>
<evidence type="ECO:0000256" key="2">
    <source>
        <dbReference type="ARBA" id="ARBA00004514"/>
    </source>
</evidence>
<evidence type="ECO:0000256" key="1">
    <source>
        <dbReference type="ARBA" id="ARBA00004123"/>
    </source>
</evidence>
<dbReference type="SUPFAM" id="SSF53335">
    <property type="entry name" value="S-adenosyl-L-methionine-dependent methyltransferases"/>
    <property type="match status" value="1"/>
</dbReference>
<dbReference type="Proteomes" id="UP001209878">
    <property type="component" value="Unassembled WGS sequence"/>
</dbReference>
<dbReference type="PANTHER" id="PTHR12303:SF6">
    <property type="entry name" value="CARNOSINE N-METHYLTRANSFERASE"/>
    <property type="match status" value="1"/>
</dbReference>
<evidence type="ECO:0000256" key="12">
    <source>
        <dbReference type="SAM" id="MobiDB-lite"/>
    </source>
</evidence>
<dbReference type="AlphaFoldDB" id="A0AAD9UFJ2"/>
<keyword evidence="9" id="KW-0949">S-adenosyl-L-methionine</keyword>
<dbReference type="GO" id="GO:0005634">
    <property type="term" value="C:nucleus"/>
    <property type="evidence" value="ECO:0007669"/>
    <property type="project" value="UniProtKB-SubCell"/>
</dbReference>